<comment type="caution">
    <text evidence="1">The sequence shown here is derived from an EMBL/GenBank/DDBJ whole genome shotgun (WGS) entry which is preliminary data.</text>
</comment>
<evidence type="ECO:0000313" key="1">
    <source>
        <dbReference type="EMBL" id="TGY00671.1"/>
    </source>
</evidence>
<dbReference type="EMBL" id="SRZB01000001">
    <property type="protein sequence ID" value="TGY00671.1"/>
    <property type="molecule type" value="Genomic_DNA"/>
</dbReference>
<organism evidence="1 2">
    <name type="scientific">Hominisplanchenecus murintestinalis</name>
    <dbReference type="NCBI Taxonomy" id="2941517"/>
    <lineage>
        <taxon>Bacteria</taxon>
        <taxon>Bacillati</taxon>
        <taxon>Bacillota</taxon>
        <taxon>Clostridia</taxon>
        <taxon>Lachnospirales</taxon>
        <taxon>Lachnospiraceae</taxon>
        <taxon>Hominisplanchenecus</taxon>
    </lineage>
</organism>
<evidence type="ECO:0000313" key="2">
    <source>
        <dbReference type="Proteomes" id="UP000307720"/>
    </source>
</evidence>
<protein>
    <submittedName>
        <fullName evidence="1">Cell division protein FtsI</fullName>
    </submittedName>
</protein>
<sequence length="786" mass="87389">MAGRKKRKDRKFTKKMQIKLMVLFAFILFILVGLNIKIALITAKSGDTYTKQVLSQQQYDSRAIPYRRGDIQDTNGNVLAQSEKVYNVVMDCLELNNGKGFLEPTVHALVEIFELDEADIRKRLTDENTKTSQYQVLARGITLEKKKAFEEYASPGENSGLSKEEIEKRQKIQGVWFEEYYIRKYPMNTMASNVIGFSNNANDGICGLEAYYSDVLNGVNGREYGYLNEDSELKRTVIEPEHGNTIVTTLDVNIQEIVEKYIQEFDEEYVSDTSGELEGKGSKNTGVIVGNPNTGEIYAMASNHGFDLNNPQDMSRLYTKEELEAEIDQRVEKKRAEEEKKAEEREKAESEGQTTETETEAAAETDAETGKKLTAEEKVEKERNEFRSQIMNEMWSNFCVSDAFEPGSTFKPITVSSALETGALTGDEMFICDGGRQVADWKIKCDNIYGHGEETVIDAIKNSCNDALMEIGFRLGVENFCKYQRLFNFGRVTGIDLPNESTGNVYTREGMHEVELATNSFGQGFTCTMVQEFAAFSAVVNGGYYYQPHLVRQVLDANGGVAKSVEPLLMLQPISARTSSILREALEAGVREGTGRKAKVPGYRVGGKTGTAEKINPETGKRWEGKYLVSFIGCVPIDDPQVVIYVVVDEPNVADQSTGGYAHIIARKILQEILPYLNIYPTEEVTDEELNNIGITREEAEIGRQVETQEPETDENGNVIETEPETDENGNVIETEPETDENGNAIQAEEQPADNPDIAAPPPENDGNSEGMGGAGGVTSEDLGLE</sequence>
<proteinExistence type="predicted"/>
<reference evidence="1" key="1">
    <citation type="submission" date="2019-04" db="EMBL/GenBank/DDBJ databases">
        <title>Microbes associate with the intestines of laboratory mice.</title>
        <authorList>
            <person name="Navarre W."/>
            <person name="Wong E."/>
            <person name="Huang K."/>
            <person name="Tropini C."/>
            <person name="Ng K."/>
            <person name="Yu B."/>
        </authorList>
    </citation>
    <scope>NUCLEOTIDE SEQUENCE</scope>
    <source>
        <strain evidence="1">NM72_1-8</strain>
    </source>
</reference>
<keyword evidence="2" id="KW-1185">Reference proteome</keyword>
<keyword evidence="1" id="KW-0132">Cell division</keyword>
<accession>A0AC61R469</accession>
<gene>
    <name evidence="1" type="ORF">E5357_00375</name>
</gene>
<dbReference type="Proteomes" id="UP000307720">
    <property type="component" value="Unassembled WGS sequence"/>
</dbReference>
<name>A0AC61R469_9FIRM</name>
<keyword evidence="1" id="KW-0131">Cell cycle</keyword>